<reference evidence="3 4" key="1">
    <citation type="submission" date="2016-02" db="EMBL/GenBank/DDBJ databases">
        <title>Genome analysis of coral dinoflagellate symbionts highlights evolutionary adaptations to a symbiotic lifestyle.</title>
        <authorList>
            <person name="Aranda M."/>
            <person name="Li Y."/>
            <person name="Liew Y.J."/>
            <person name="Baumgarten S."/>
            <person name="Simakov O."/>
            <person name="Wilson M."/>
            <person name="Piel J."/>
            <person name="Ashoor H."/>
            <person name="Bougouffa S."/>
            <person name="Bajic V.B."/>
            <person name="Ryu T."/>
            <person name="Ravasi T."/>
            <person name="Bayer T."/>
            <person name="Micklem G."/>
            <person name="Kim H."/>
            <person name="Bhak J."/>
            <person name="Lajeunesse T.C."/>
            <person name="Voolstra C.R."/>
        </authorList>
    </citation>
    <scope>NUCLEOTIDE SEQUENCE [LARGE SCALE GENOMIC DNA]</scope>
    <source>
        <strain evidence="3 4">CCMP2467</strain>
    </source>
</reference>
<evidence type="ECO:0000313" key="3">
    <source>
        <dbReference type="EMBL" id="OLP81458.1"/>
    </source>
</evidence>
<dbReference type="SUPFAM" id="SSF48452">
    <property type="entry name" value="TPR-like"/>
    <property type="match status" value="1"/>
</dbReference>
<feature type="region of interest" description="Disordered" evidence="1">
    <location>
        <begin position="194"/>
        <end position="233"/>
    </location>
</feature>
<dbReference type="PROSITE" id="PS50879">
    <property type="entry name" value="RNASE_H_1"/>
    <property type="match status" value="1"/>
</dbReference>
<feature type="domain" description="RNase H type-1" evidence="2">
    <location>
        <begin position="378"/>
        <end position="519"/>
    </location>
</feature>
<comment type="caution">
    <text evidence="3">The sequence shown here is derived from an EMBL/GenBank/DDBJ whole genome shotgun (WGS) entry which is preliminary data.</text>
</comment>
<dbReference type="SUPFAM" id="SSF56219">
    <property type="entry name" value="DNase I-like"/>
    <property type="match status" value="1"/>
</dbReference>
<dbReference type="OrthoDB" id="417388at2759"/>
<dbReference type="GO" id="GO:0004523">
    <property type="term" value="F:RNA-DNA hybrid ribonuclease activity"/>
    <property type="evidence" value="ECO:0007669"/>
    <property type="project" value="InterPro"/>
</dbReference>
<dbReference type="GO" id="GO:0003676">
    <property type="term" value="F:nucleic acid binding"/>
    <property type="evidence" value="ECO:0007669"/>
    <property type="project" value="InterPro"/>
</dbReference>
<dbReference type="InterPro" id="IPR036691">
    <property type="entry name" value="Endo/exonu/phosph_ase_sf"/>
</dbReference>
<dbReference type="Pfam" id="PF00075">
    <property type="entry name" value="RNase_H"/>
    <property type="match status" value="1"/>
</dbReference>
<evidence type="ECO:0000256" key="1">
    <source>
        <dbReference type="SAM" id="MobiDB-lite"/>
    </source>
</evidence>
<dbReference type="Gene3D" id="3.30.420.10">
    <property type="entry name" value="Ribonuclease H-like superfamily/Ribonuclease H"/>
    <property type="match status" value="1"/>
</dbReference>
<dbReference type="Gene3D" id="3.60.10.10">
    <property type="entry name" value="Endonuclease/exonuclease/phosphatase"/>
    <property type="match status" value="1"/>
</dbReference>
<organism evidence="3 4">
    <name type="scientific">Symbiodinium microadriaticum</name>
    <name type="common">Dinoflagellate</name>
    <name type="synonym">Zooxanthella microadriatica</name>
    <dbReference type="NCBI Taxonomy" id="2951"/>
    <lineage>
        <taxon>Eukaryota</taxon>
        <taxon>Sar</taxon>
        <taxon>Alveolata</taxon>
        <taxon>Dinophyceae</taxon>
        <taxon>Suessiales</taxon>
        <taxon>Symbiodiniaceae</taxon>
        <taxon>Symbiodinium</taxon>
    </lineage>
</organism>
<dbReference type="SUPFAM" id="SSF53098">
    <property type="entry name" value="Ribonuclease H-like"/>
    <property type="match status" value="1"/>
</dbReference>
<evidence type="ECO:0000259" key="2">
    <source>
        <dbReference type="PROSITE" id="PS50879"/>
    </source>
</evidence>
<dbReference type="InterPro" id="IPR011990">
    <property type="entry name" value="TPR-like_helical_dom_sf"/>
</dbReference>
<name>A0A1Q9CEV6_SYMMI</name>
<feature type="compositionally biased region" description="Low complexity" evidence="1">
    <location>
        <begin position="218"/>
        <end position="233"/>
    </location>
</feature>
<keyword evidence="4" id="KW-1185">Reference proteome</keyword>
<dbReference type="InterPro" id="IPR012337">
    <property type="entry name" value="RNaseH-like_sf"/>
</dbReference>
<sequence>MVNWPALDGTPTDNAMCRRIWVTPVDAHFLCNPSITSFSQGHTHLDAANVDTLNSMFNLATLLEELGQWDEAEVLFREELELCRSARGPEDTETENSVTNMARFLQERGKTPELMQLLQAAPTTPAKSGSIASGGVTVDVAMLPAPVGMYYLPPPVAHVGAHFILRVDRRRGRTTDTTAPSQDFQPVQQEALEAPGVDPASAVPDAPEPVEEDAHTISMSQPGSSSLGHSSLSEGTSLACISSQPAPRRRIIFDKDVAATVVPTPFGRQRLPRVVPRPTDGDAIVKPTFCSVTAKSPSVLCLNDLLPSTMPSSKSGDPVQVSPMESSLEFPLPDDVDQHAFEPFALRHLESSVPYGTPFVPVARQFLDGLPRVSDAACVDALMCFVDGSFREPASAWSVVILGRCCHEWCWLGFRAGGVPLECSGSSVFEAELWAQLVALGIVAAANLPAVILYDSQSAAMAAHGATTGTAMCPLQSTIASITGYIRCGVHPLQFRHIPAHQGNPGNELADGLAKHALALDVRCDAFSAGLVPDILARNFQWLWLLRVQRSSMQWPQLNSEGGTLPCANVQPPATQSCPGACYGTDAAEGSAPAVKTLSALVLTYNTLSCKANLQRHCLQQFMADKDACALALQETRHSAPPLTVVNGTIRVASEPVNGQLGCQLWLRTTKAIRFERHRISILCSEPRLLIVLVPTDTCRLIFIVAHAPTSTAPVSERDAWWQHLTQRLEGLPPGATPVVCIDANARQVLVQGAEQPGNDNAHRLDLLASRFSLCRTSAFHPDGSLVVTWRAPLGHPACLDYVLVPAVWEEGLTTVSNLGLLDEHAGVDHEVLGARLHLRLQPPSRRPVGLNREAMLTPEGRQAAAQLFATAPPCPWSSSTDDHLHRLHEHLLQGARQLFPCVANGPRRPVLSGQTWNLLHVKRWARRIHRRRQLQHRREDLWAVFCGWRQAVHGGAHHTPASCCRRRDYQVAHYIRFMQCLAGALRNSTACDEARFSRDHLTRARQQGPRAMANAIRAVLKHGRRYKAPLPATTLCTDSGEVVVDERAVKEAFGKHFAISERATACDFAALQEVRASIPERIVIEALPSLTDVSSAFSGMRCGKSPGPTLLPAELFKAAPMEAALSVMPILLKSQARQCMPLLWRGVHSIALLKPNKPACKVDSHRAIALMPCTGKAVAKACRPALAQCFENTTLASVGGSRKQVPIELPSLMVQTYLSYLERRHLNGAVLFLDGVAAFPSTDRTLLFDLTDAQLHAKLQDAGVEPTVQKYYTAAFRGQGAFGRAGVPSDMVRFLETSLRGTWFSVDATAEAPAVFNGSVYLAANMVLAQEKCQFVFSLVLARLMHNAGCVRPICNAVQTVASRLKSTTLLAWVDRDTRCSSIAYGQVPQYASWLLFRAGYWLPDRAHYRLEETSSQHGEKPSLTKRQGVLVPSKHGNRALLGTDGRGEQVSILQPLLLQVKFALDTLQSAAWSEKNGGMDLATFRGCLLKIFDRQAAYEDCGVGEGPVEPRRFLVGVHFCGVF</sequence>
<evidence type="ECO:0000313" key="4">
    <source>
        <dbReference type="Proteomes" id="UP000186817"/>
    </source>
</evidence>
<gene>
    <name evidence="3" type="ORF">AK812_SmicGene37990</name>
</gene>
<dbReference type="EMBL" id="LSRX01001278">
    <property type="protein sequence ID" value="OLP81458.1"/>
    <property type="molecule type" value="Genomic_DNA"/>
</dbReference>
<accession>A0A1Q9CEV6</accession>
<dbReference type="InterPro" id="IPR002156">
    <property type="entry name" value="RNaseH_domain"/>
</dbReference>
<dbReference type="Gene3D" id="1.25.40.10">
    <property type="entry name" value="Tetratricopeptide repeat domain"/>
    <property type="match status" value="1"/>
</dbReference>
<dbReference type="InterPro" id="IPR036397">
    <property type="entry name" value="RNaseH_sf"/>
</dbReference>
<dbReference type="Proteomes" id="UP000186817">
    <property type="component" value="Unassembled WGS sequence"/>
</dbReference>
<proteinExistence type="predicted"/>
<protein>
    <recommendedName>
        <fullName evidence="2">RNase H type-1 domain-containing protein</fullName>
    </recommendedName>
</protein>